<evidence type="ECO:0000256" key="11">
    <source>
        <dbReference type="ARBA" id="ARBA00069173"/>
    </source>
</evidence>
<feature type="binding site" evidence="13">
    <location>
        <position position="159"/>
    </location>
    <ligand>
        <name>substrate</name>
    </ligand>
</feature>
<feature type="domain" description="Quinolinate phosphoribosyl transferase N-terminal" evidence="15">
    <location>
        <begin position="28"/>
        <end position="112"/>
    </location>
</feature>
<dbReference type="CDD" id="cd01572">
    <property type="entry name" value="QPRTase"/>
    <property type="match status" value="1"/>
</dbReference>
<evidence type="ECO:0000313" key="17">
    <source>
        <dbReference type="Proteomes" id="UP000184212"/>
    </source>
</evidence>
<dbReference type="GO" id="GO:0009435">
    <property type="term" value="P:NAD+ biosynthetic process"/>
    <property type="evidence" value="ECO:0007669"/>
    <property type="project" value="UniProtKB-UniPathway"/>
</dbReference>
<comment type="similarity">
    <text evidence="3 12">Belongs to the NadC/ModD family.</text>
</comment>
<name>A0A1M5XKN2_9BACT</name>
<dbReference type="Proteomes" id="UP000184212">
    <property type="component" value="Unassembled WGS sequence"/>
</dbReference>
<accession>A0A1M5XKN2</accession>
<dbReference type="InterPro" id="IPR004393">
    <property type="entry name" value="NadC"/>
</dbReference>
<dbReference type="GO" id="GO:0004514">
    <property type="term" value="F:nicotinate-nucleotide diphosphorylase (carboxylating) activity"/>
    <property type="evidence" value="ECO:0007669"/>
    <property type="project" value="UniProtKB-EC"/>
</dbReference>
<dbReference type="InterPro" id="IPR022412">
    <property type="entry name" value="Quinolinate_PRibosylTrfase_N"/>
</dbReference>
<evidence type="ECO:0000256" key="6">
    <source>
        <dbReference type="ARBA" id="ARBA00022642"/>
    </source>
</evidence>
<dbReference type="Gene3D" id="3.20.20.70">
    <property type="entry name" value="Aldolase class I"/>
    <property type="match status" value="1"/>
</dbReference>
<dbReference type="EMBL" id="FQWQ01000006">
    <property type="protein sequence ID" value="SHI00118.1"/>
    <property type="molecule type" value="Genomic_DNA"/>
</dbReference>
<feature type="binding site" evidence="13">
    <location>
        <position position="102"/>
    </location>
    <ligand>
        <name>substrate</name>
    </ligand>
</feature>
<feature type="domain" description="Quinolinate phosphoribosyl transferase C-terminal" evidence="14">
    <location>
        <begin position="114"/>
        <end position="283"/>
    </location>
</feature>
<dbReference type="Pfam" id="PF02749">
    <property type="entry name" value="QRPTase_N"/>
    <property type="match status" value="1"/>
</dbReference>
<dbReference type="FunFam" id="3.20.20.70:FF:000030">
    <property type="entry name" value="Nicotinate-nucleotide pyrophosphorylase, carboxylating"/>
    <property type="match status" value="1"/>
</dbReference>
<feature type="binding site" evidence="13">
    <location>
        <position position="224"/>
    </location>
    <ligand>
        <name>substrate</name>
    </ligand>
</feature>
<comment type="catalytic activity">
    <reaction evidence="10">
        <text>nicotinate beta-D-ribonucleotide + CO2 + diphosphate = quinolinate + 5-phospho-alpha-D-ribose 1-diphosphate + 2 H(+)</text>
        <dbReference type="Rhea" id="RHEA:12733"/>
        <dbReference type="ChEBI" id="CHEBI:15378"/>
        <dbReference type="ChEBI" id="CHEBI:16526"/>
        <dbReference type="ChEBI" id="CHEBI:29959"/>
        <dbReference type="ChEBI" id="CHEBI:33019"/>
        <dbReference type="ChEBI" id="CHEBI:57502"/>
        <dbReference type="ChEBI" id="CHEBI:58017"/>
        <dbReference type="EC" id="2.4.2.19"/>
    </reaction>
</comment>
<feature type="binding site" evidence="13">
    <location>
        <position position="202"/>
    </location>
    <ligand>
        <name>substrate</name>
    </ligand>
</feature>
<dbReference type="SUPFAM" id="SSF54675">
    <property type="entry name" value="Nicotinate/Quinolinate PRTase N-terminal domain-like"/>
    <property type="match status" value="1"/>
</dbReference>
<evidence type="ECO:0000256" key="4">
    <source>
        <dbReference type="ARBA" id="ARBA00011218"/>
    </source>
</evidence>
<dbReference type="PIRSF" id="PIRSF006250">
    <property type="entry name" value="NadC_ModD"/>
    <property type="match status" value="1"/>
</dbReference>
<dbReference type="InterPro" id="IPR013785">
    <property type="entry name" value="Aldolase_TIM"/>
</dbReference>
<dbReference type="FunFam" id="3.90.1170.20:FF:000001">
    <property type="entry name" value="Nicotinate-nucleotide diphosphorylase (Carboxylating)"/>
    <property type="match status" value="1"/>
</dbReference>
<evidence type="ECO:0000256" key="2">
    <source>
        <dbReference type="ARBA" id="ARBA00004893"/>
    </source>
</evidence>
<dbReference type="InterPro" id="IPR037128">
    <property type="entry name" value="Quinolinate_PRibosylTase_N_sf"/>
</dbReference>
<comment type="pathway">
    <text evidence="2">Cofactor biosynthesis; NAD(+) biosynthesis; nicotinate D-ribonucleotide from quinolinate: step 1/1.</text>
</comment>
<protein>
    <recommendedName>
        <fullName evidence="11">Probable nicotinate-nucleotide pyrophosphorylase [carboxylating]</fullName>
        <ecNumber evidence="5">2.4.2.19</ecNumber>
    </recommendedName>
    <alternativeName>
        <fullName evidence="9">Quinolinate phosphoribosyltransferase [decarboxylating]</fullName>
    </alternativeName>
</protein>
<comment type="function">
    <text evidence="1">Involved in the catabolism of quinolinic acid (QA).</text>
</comment>
<gene>
    <name evidence="16" type="ORF">SAMN04488109_6653</name>
</gene>
<dbReference type="RefSeq" id="WP_073143163.1">
    <property type="nucleotide sequence ID" value="NZ_FQWQ01000006.1"/>
</dbReference>
<proteinExistence type="inferred from homology"/>
<evidence type="ECO:0000256" key="12">
    <source>
        <dbReference type="PIRNR" id="PIRNR006250"/>
    </source>
</evidence>
<dbReference type="InterPro" id="IPR002638">
    <property type="entry name" value="Quinolinate_PRibosylTrfase_C"/>
</dbReference>
<evidence type="ECO:0000256" key="9">
    <source>
        <dbReference type="ARBA" id="ARBA00033102"/>
    </source>
</evidence>
<feature type="binding site" evidence="13">
    <location>
        <begin position="135"/>
        <end position="137"/>
    </location>
    <ligand>
        <name>substrate</name>
    </ligand>
</feature>
<evidence type="ECO:0000259" key="14">
    <source>
        <dbReference type="Pfam" id="PF01729"/>
    </source>
</evidence>
<dbReference type="GO" id="GO:0005737">
    <property type="term" value="C:cytoplasm"/>
    <property type="evidence" value="ECO:0007669"/>
    <property type="project" value="TreeGrafter"/>
</dbReference>
<keyword evidence="8 12" id="KW-0808">Transferase</keyword>
<reference evidence="16 17" key="1">
    <citation type="submission" date="2016-11" db="EMBL/GenBank/DDBJ databases">
        <authorList>
            <person name="Jaros S."/>
            <person name="Januszkiewicz K."/>
            <person name="Wedrychowicz H."/>
        </authorList>
    </citation>
    <scope>NUCLEOTIDE SEQUENCE [LARGE SCALE GENOMIC DNA]</scope>
    <source>
        <strain evidence="16 17">DSM 24574</strain>
    </source>
</reference>
<evidence type="ECO:0000256" key="13">
    <source>
        <dbReference type="PIRSR" id="PIRSR006250-1"/>
    </source>
</evidence>
<keyword evidence="17" id="KW-1185">Reference proteome</keyword>
<feature type="binding site" evidence="13">
    <location>
        <begin position="268"/>
        <end position="270"/>
    </location>
    <ligand>
        <name>substrate</name>
    </ligand>
</feature>
<evidence type="ECO:0000256" key="10">
    <source>
        <dbReference type="ARBA" id="ARBA00047445"/>
    </source>
</evidence>
<dbReference type="InterPro" id="IPR036068">
    <property type="entry name" value="Nicotinate_pribotase-like_C"/>
</dbReference>
<dbReference type="GO" id="GO:0034213">
    <property type="term" value="P:quinolinate catabolic process"/>
    <property type="evidence" value="ECO:0007669"/>
    <property type="project" value="TreeGrafter"/>
</dbReference>
<keyword evidence="6" id="KW-0662">Pyridine nucleotide biosynthesis</keyword>
<evidence type="ECO:0000256" key="5">
    <source>
        <dbReference type="ARBA" id="ARBA00011944"/>
    </source>
</evidence>
<dbReference type="OrthoDB" id="9782546at2"/>
<dbReference type="AlphaFoldDB" id="A0A1M5XKN2"/>
<comment type="subunit">
    <text evidence="4">Hexamer formed by 3 homodimers.</text>
</comment>
<evidence type="ECO:0000259" key="15">
    <source>
        <dbReference type="Pfam" id="PF02749"/>
    </source>
</evidence>
<organism evidence="16 17">
    <name type="scientific">Chryseolinea serpens</name>
    <dbReference type="NCBI Taxonomy" id="947013"/>
    <lineage>
        <taxon>Bacteria</taxon>
        <taxon>Pseudomonadati</taxon>
        <taxon>Bacteroidota</taxon>
        <taxon>Cytophagia</taxon>
        <taxon>Cytophagales</taxon>
        <taxon>Fulvivirgaceae</taxon>
        <taxon>Chryseolinea</taxon>
    </lineage>
</organism>
<dbReference type="Gene3D" id="3.90.1170.20">
    <property type="entry name" value="Quinolinate phosphoribosyl transferase, N-terminal domain"/>
    <property type="match status" value="1"/>
</dbReference>
<dbReference type="SUPFAM" id="SSF51690">
    <property type="entry name" value="Nicotinate/Quinolinate PRTase C-terminal domain-like"/>
    <property type="match status" value="1"/>
</dbReference>
<feature type="binding site" evidence="13">
    <location>
        <begin position="247"/>
        <end position="249"/>
    </location>
    <ligand>
        <name>substrate</name>
    </ligand>
</feature>
<dbReference type="STRING" id="947013.SAMN04488109_6653"/>
<keyword evidence="7 12" id="KW-0328">Glycosyltransferase</keyword>
<feature type="binding site" evidence="13">
    <location>
        <position position="169"/>
    </location>
    <ligand>
        <name>substrate</name>
    </ligand>
</feature>
<dbReference type="Pfam" id="PF01729">
    <property type="entry name" value="QRPTase_C"/>
    <property type="match status" value="1"/>
</dbReference>
<evidence type="ECO:0000256" key="3">
    <source>
        <dbReference type="ARBA" id="ARBA00009400"/>
    </source>
</evidence>
<dbReference type="PANTHER" id="PTHR32179:SF3">
    <property type="entry name" value="NICOTINATE-NUCLEOTIDE PYROPHOSPHORYLASE [CARBOXYLATING]"/>
    <property type="match status" value="1"/>
</dbReference>
<dbReference type="NCBIfam" id="TIGR00078">
    <property type="entry name" value="nadC"/>
    <property type="match status" value="1"/>
</dbReference>
<evidence type="ECO:0000256" key="8">
    <source>
        <dbReference type="ARBA" id="ARBA00022679"/>
    </source>
</evidence>
<evidence type="ECO:0000256" key="7">
    <source>
        <dbReference type="ARBA" id="ARBA00022676"/>
    </source>
</evidence>
<evidence type="ECO:0000256" key="1">
    <source>
        <dbReference type="ARBA" id="ARBA00003237"/>
    </source>
</evidence>
<dbReference type="PANTHER" id="PTHR32179">
    <property type="entry name" value="NICOTINATE-NUCLEOTIDE PYROPHOSPHORYLASE [CARBOXYLATING]"/>
    <property type="match status" value="1"/>
</dbReference>
<dbReference type="UniPathway" id="UPA00253">
    <property type="reaction ID" value="UER00331"/>
</dbReference>
<dbReference type="InterPro" id="IPR027277">
    <property type="entry name" value="NadC/ModD"/>
</dbReference>
<dbReference type="EC" id="2.4.2.19" evidence="5"/>
<evidence type="ECO:0000313" key="16">
    <source>
        <dbReference type="EMBL" id="SHI00118.1"/>
    </source>
</evidence>
<sequence>MRPPYITPAFIDRFISSALAEDVGDGDHSTLAAIPEGASKRARLLVKDDGILAGVELAQVIFHTFDPTLTLQINLTDGASVKKGDVAFTVEGSARSILTTERLVLNCMQRMSGIATKTHFLTSLVAGTRARLLDTRKTTPNFRLLEKWAVLIGGGLNHRIGLFDMIMLKDNHIDMAGGIEAAILRTKDYLRASHKTLKIEVETRNLQEVEKVLQIGGIDVIMLDNMTVEQMREAVKLIGGRCQTEASGGITEKTIRSVAECGVDFISVGALTHSIQSLDLSLKAF</sequence>